<dbReference type="PROSITE" id="PS50113">
    <property type="entry name" value="PAC"/>
    <property type="match status" value="1"/>
</dbReference>
<dbReference type="GO" id="GO:0007165">
    <property type="term" value="P:signal transduction"/>
    <property type="evidence" value="ECO:0007669"/>
    <property type="project" value="UniProtKB-KW"/>
</dbReference>
<dbReference type="GO" id="GO:0006935">
    <property type="term" value="P:chemotaxis"/>
    <property type="evidence" value="ECO:0007669"/>
    <property type="project" value="UniProtKB-KW"/>
</dbReference>
<evidence type="ECO:0000313" key="7">
    <source>
        <dbReference type="Proteomes" id="UP000093482"/>
    </source>
</evidence>
<dbReference type="Proteomes" id="UP000093482">
    <property type="component" value="Unassembled WGS sequence"/>
</dbReference>
<dbReference type="EMBL" id="MATO01000059">
    <property type="protein sequence ID" value="OCS86982.1"/>
    <property type="molecule type" value="Genomic_DNA"/>
</dbReference>
<name>A0A1C0YIG9_9BACL</name>
<keyword evidence="3" id="KW-0807">Transducer</keyword>
<evidence type="ECO:0000256" key="3">
    <source>
        <dbReference type="PROSITE-ProRule" id="PRU00284"/>
    </source>
</evidence>
<dbReference type="AlphaFoldDB" id="A0A1C0YIG9"/>
<evidence type="ECO:0000313" key="6">
    <source>
        <dbReference type="EMBL" id="OCS86982.1"/>
    </source>
</evidence>
<dbReference type="PANTHER" id="PTHR43531:SF11">
    <property type="entry name" value="METHYL-ACCEPTING CHEMOTAXIS PROTEIN 3"/>
    <property type="match status" value="1"/>
</dbReference>
<dbReference type="GO" id="GO:0005886">
    <property type="term" value="C:plasma membrane"/>
    <property type="evidence" value="ECO:0007669"/>
    <property type="project" value="TreeGrafter"/>
</dbReference>
<dbReference type="PANTHER" id="PTHR43531">
    <property type="entry name" value="PROTEIN ICFG"/>
    <property type="match status" value="1"/>
</dbReference>
<dbReference type="InterPro" id="IPR004089">
    <property type="entry name" value="MCPsignal_dom"/>
</dbReference>
<evidence type="ECO:0000259" key="4">
    <source>
        <dbReference type="PROSITE" id="PS50111"/>
    </source>
</evidence>
<dbReference type="InterPro" id="IPR001610">
    <property type="entry name" value="PAC"/>
</dbReference>
<evidence type="ECO:0000256" key="1">
    <source>
        <dbReference type="ARBA" id="ARBA00022500"/>
    </source>
</evidence>
<dbReference type="InterPro" id="IPR051310">
    <property type="entry name" value="MCP_chemotaxis"/>
</dbReference>
<dbReference type="OrthoDB" id="9807021at2"/>
<organism evidence="6 7">
    <name type="scientific">Caryophanon latum</name>
    <dbReference type="NCBI Taxonomy" id="33977"/>
    <lineage>
        <taxon>Bacteria</taxon>
        <taxon>Bacillati</taxon>
        <taxon>Bacillota</taxon>
        <taxon>Bacilli</taxon>
        <taxon>Bacillales</taxon>
        <taxon>Caryophanaceae</taxon>
        <taxon>Caryophanon</taxon>
    </lineage>
</organism>
<dbReference type="GO" id="GO:0004888">
    <property type="term" value="F:transmembrane signaling receptor activity"/>
    <property type="evidence" value="ECO:0007669"/>
    <property type="project" value="TreeGrafter"/>
</dbReference>
<dbReference type="SMART" id="SM00283">
    <property type="entry name" value="MA"/>
    <property type="match status" value="1"/>
</dbReference>
<evidence type="ECO:0008006" key="8">
    <source>
        <dbReference type="Google" id="ProtNLM"/>
    </source>
</evidence>
<dbReference type="InterPro" id="IPR000700">
    <property type="entry name" value="PAS-assoc_C"/>
</dbReference>
<feature type="domain" description="PAC" evidence="5">
    <location>
        <begin position="288"/>
        <end position="340"/>
    </location>
</feature>
<dbReference type="InterPro" id="IPR013655">
    <property type="entry name" value="PAS_fold_3"/>
</dbReference>
<feature type="domain" description="Methyl-accepting transducer" evidence="4">
    <location>
        <begin position="337"/>
        <end position="502"/>
    </location>
</feature>
<dbReference type="Gene3D" id="1.10.287.950">
    <property type="entry name" value="Methyl-accepting chemotaxis protein"/>
    <property type="match status" value="1"/>
</dbReference>
<evidence type="ECO:0000259" key="5">
    <source>
        <dbReference type="PROSITE" id="PS50113"/>
    </source>
</evidence>
<gene>
    <name evidence="6" type="ORF">A6K76_14130</name>
</gene>
<dbReference type="Pfam" id="PF00015">
    <property type="entry name" value="MCPsignal"/>
    <property type="match status" value="1"/>
</dbReference>
<keyword evidence="1" id="KW-0145">Chemotaxis</keyword>
<keyword evidence="7" id="KW-1185">Reference proteome</keyword>
<dbReference type="SUPFAM" id="SSF55785">
    <property type="entry name" value="PYP-like sensor domain (PAS domain)"/>
    <property type="match status" value="2"/>
</dbReference>
<dbReference type="Pfam" id="PF08447">
    <property type="entry name" value="PAS_3"/>
    <property type="match status" value="2"/>
</dbReference>
<dbReference type="Gene3D" id="3.30.450.20">
    <property type="entry name" value="PAS domain"/>
    <property type="match status" value="2"/>
</dbReference>
<accession>A0A1C0YIG9</accession>
<sequence length="502" mass="56569">MTYKGALHIVFNRQSKKSLEILLAQSENLASGTCSKLDYLTENETYKKIVDRLNVVQVQSTEVNAQQQMADQQLKALQLAGIGVWTCEVHNNDLMHADNVITWCPSSEKMLGYSGQKMLPQTFKTIHQAIDVSVFEQQLNDALRSTARQQTIQAEHVIHHANGQSLWVKTSISLHKGERTTIVGCMVNIHEQKKKMDKLSDYFIKQDLINKVLVEAFWDMTVEKGDPVNPNNEFWWSNQFRQLLGFKDESDFPNVMSSWSDRLHPEDKAMAMQAFANHLLDYTGRTPFDVEYRLQLKNGNYHWFHATGETMRDRNGAPLRVAGIIRDITAERNKELSVVQMNDKFEQLSHSIKAMNEAILLISNHAQELVSSQELTVKAANTVKETTDQTAEISNFIKSIADQTNLLGLNASIESARAGEHGKGFDVVAQEVRKLAIHSAEATGKIDTSLDNVKQSITSIILQMGKISELTELQATLTEELNASADEINLMSIDMMELMKSS</sequence>
<comment type="similarity">
    <text evidence="2">Belongs to the methyl-accepting chemotaxis (MCP) protein family.</text>
</comment>
<dbReference type="SMART" id="SM00086">
    <property type="entry name" value="PAC"/>
    <property type="match status" value="2"/>
</dbReference>
<proteinExistence type="inferred from homology"/>
<dbReference type="InterPro" id="IPR035965">
    <property type="entry name" value="PAS-like_dom_sf"/>
</dbReference>
<dbReference type="CDD" id="cd00130">
    <property type="entry name" value="PAS"/>
    <property type="match status" value="2"/>
</dbReference>
<dbReference type="PROSITE" id="PS50111">
    <property type="entry name" value="CHEMOTAXIS_TRANSDUC_2"/>
    <property type="match status" value="1"/>
</dbReference>
<dbReference type="InterPro" id="IPR000014">
    <property type="entry name" value="PAS"/>
</dbReference>
<comment type="caution">
    <text evidence="6">The sequence shown here is derived from an EMBL/GenBank/DDBJ whole genome shotgun (WGS) entry which is preliminary data.</text>
</comment>
<dbReference type="SUPFAM" id="SSF58104">
    <property type="entry name" value="Methyl-accepting chemotaxis protein (MCP) signaling domain"/>
    <property type="match status" value="1"/>
</dbReference>
<reference evidence="6 7" key="1">
    <citation type="submission" date="2016-07" db="EMBL/GenBank/DDBJ databases">
        <title>Caryophanon latum genome sequencing.</title>
        <authorList>
            <person name="Verma A."/>
            <person name="Pal Y."/>
            <person name="Krishnamurthi S."/>
        </authorList>
    </citation>
    <scope>NUCLEOTIDE SEQUENCE [LARGE SCALE GENOMIC DNA]</scope>
    <source>
        <strain evidence="6 7">DSM 14151</strain>
    </source>
</reference>
<protein>
    <recommendedName>
        <fullName evidence="8">Histidine kinase</fullName>
    </recommendedName>
</protein>
<dbReference type="NCBIfam" id="TIGR00229">
    <property type="entry name" value="sensory_box"/>
    <property type="match status" value="2"/>
</dbReference>
<evidence type="ECO:0000256" key="2">
    <source>
        <dbReference type="ARBA" id="ARBA00029447"/>
    </source>
</evidence>